<feature type="domain" description="Hemerythrin-like" evidence="2">
    <location>
        <begin position="21"/>
        <end position="150"/>
    </location>
</feature>
<dbReference type="EMBL" id="MFSY01000037">
    <property type="protein sequence ID" value="OGI46843.1"/>
    <property type="molecule type" value="Genomic_DNA"/>
</dbReference>
<gene>
    <name evidence="3" type="ORF">A2637_07115</name>
</gene>
<dbReference type="Gene3D" id="1.20.120.1370">
    <property type="entry name" value="Regulator of RNA polymerase sigma(70) subunit, domain 4"/>
    <property type="match status" value="1"/>
</dbReference>
<reference evidence="3 4" key="1">
    <citation type="journal article" date="2016" name="Nat. Commun.">
        <title>Thousands of microbial genomes shed light on interconnected biogeochemical processes in an aquifer system.</title>
        <authorList>
            <person name="Anantharaman K."/>
            <person name="Brown C.T."/>
            <person name="Hug L.A."/>
            <person name="Sharon I."/>
            <person name="Castelle C.J."/>
            <person name="Probst A.J."/>
            <person name="Thomas B.C."/>
            <person name="Singh A."/>
            <person name="Wilkins M.J."/>
            <person name="Karaoz U."/>
            <person name="Brodie E.L."/>
            <person name="Williams K.H."/>
            <person name="Hubbard S.S."/>
            <person name="Banfield J.F."/>
        </authorList>
    </citation>
    <scope>NUCLEOTIDE SEQUENCE [LARGE SCALE GENOMIC DNA]</scope>
</reference>
<dbReference type="Pfam" id="PF01814">
    <property type="entry name" value="Hemerythrin"/>
    <property type="match status" value="1"/>
</dbReference>
<accession>A0A1F6TNZ1</accession>
<sequence length="154" mass="17609">MLAALANKFGTNRSEPVETDIIAALTAEHRVLLELHKAISDAVAARKYAAIPKFATQLHDQLHNHLTVEHLKLYTVLRRKLEKDNEKLREIYNLQREMYSIGHGAVDFIRRASEIKLSDVSAERFSTDLNGVGSVLVQRIRKEEEELYPLYNSL</sequence>
<organism evidence="3 4">
    <name type="scientific">Candidatus Muproteobacteria bacterium RIFCSPHIGHO2_01_FULL_65_16</name>
    <dbReference type="NCBI Taxonomy" id="1817764"/>
    <lineage>
        <taxon>Bacteria</taxon>
        <taxon>Pseudomonadati</taxon>
        <taxon>Pseudomonadota</taxon>
        <taxon>Candidatus Muproteobacteria</taxon>
    </lineage>
</organism>
<proteinExistence type="predicted"/>
<dbReference type="AlphaFoldDB" id="A0A1F6TNZ1"/>
<evidence type="ECO:0000313" key="4">
    <source>
        <dbReference type="Proteomes" id="UP000179360"/>
    </source>
</evidence>
<evidence type="ECO:0000259" key="2">
    <source>
        <dbReference type="Pfam" id="PF01814"/>
    </source>
</evidence>
<dbReference type="InterPro" id="IPR038309">
    <property type="entry name" value="Rsd/AlgQ_sf"/>
</dbReference>
<name>A0A1F6TNZ1_9PROT</name>
<keyword evidence="1" id="KW-0175">Coiled coil</keyword>
<dbReference type="InterPro" id="IPR012312">
    <property type="entry name" value="Hemerythrin-like"/>
</dbReference>
<protein>
    <recommendedName>
        <fullName evidence="2">Hemerythrin-like domain-containing protein</fullName>
    </recommendedName>
</protein>
<comment type="caution">
    <text evidence="3">The sequence shown here is derived from an EMBL/GenBank/DDBJ whole genome shotgun (WGS) entry which is preliminary data.</text>
</comment>
<dbReference type="Proteomes" id="UP000179360">
    <property type="component" value="Unassembled WGS sequence"/>
</dbReference>
<evidence type="ECO:0000256" key="1">
    <source>
        <dbReference type="SAM" id="Coils"/>
    </source>
</evidence>
<evidence type="ECO:0000313" key="3">
    <source>
        <dbReference type="EMBL" id="OGI46843.1"/>
    </source>
</evidence>
<feature type="coiled-coil region" evidence="1">
    <location>
        <begin position="71"/>
        <end position="98"/>
    </location>
</feature>